<protein>
    <submittedName>
        <fullName evidence="3">Uncharacterized protein</fullName>
    </submittedName>
</protein>
<sequence>MATSFDFAALAPRDGSSYQCLSDSATDYYGLGVRLGIYFTWLGSYIANTLLPSEFAGATDTAAIFLLALLVAMTNDSRSHQLTQIDGLTLMHLCGGTVFGVLTIWGYRTRLYTDCGPRAIRSFGGFGTHLRLAISLGVSIYGLWFWLYGVSESLIVLGSPEDTAEELNDPECSILYTFFFAKLRADGGIRYYYGVVCAFCALWFGVMFIVSCIAGLATFQKIRSLKEFFNWGTGNRVKYATGFTRKELKWMFHFLRYGNLIWLLFSAVTVEVTLNFNHVNGVLGGRHDDGQLQLPSQLLPFLIGLFTFLRTIYFLAKQEFESKEKKAIKEKDESNEKPEDEGQVIVSPMHFSPSKMEFGFNGGPPDLPRADSYHIVARSLVVRLLVGWLPWLGLVVHPDTALKSRLSGLVERGTGLAAVSPRNTGMAADQQYHQQFQQWSAETQTPGQSTPVAIPVQFVQAGQPGHYTPPMNAGVFAPTAQYSPTGQPGHFTPPTAPAQFVPHAGPYAQPGSPGYPAPNGHTQ</sequence>
<evidence type="ECO:0000256" key="2">
    <source>
        <dbReference type="SAM" id="Phobius"/>
    </source>
</evidence>
<proteinExistence type="predicted"/>
<comment type="caution">
    <text evidence="3">The sequence shown here is derived from an EMBL/GenBank/DDBJ whole genome shotgun (WGS) entry which is preliminary data.</text>
</comment>
<organism evidence="3 4">
    <name type="scientific">Podospora aff. communis PSN243</name>
    <dbReference type="NCBI Taxonomy" id="3040156"/>
    <lineage>
        <taxon>Eukaryota</taxon>
        <taxon>Fungi</taxon>
        <taxon>Dikarya</taxon>
        <taxon>Ascomycota</taxon>
        <taxon>Pezizomycotina</taxon>
        <taxon>Sordariomycetes</taxon>
        <taxon>Sordariomycetidae</taxon>
        <taxon>Sordariales</taxon>
        <taxon>Podosporaceae</taxon>
        <taxon>Podospora</taxon>
    </lineage>
</organism>
<dbReference type="EMBL" id="MU865933">
    <property type="protein sequence ID" value="KAK4450223.1"/>
    <property type="molecule type" value="Genomic_DNA"/>
</dbReference>
<evidence type="ECO:0000256" key="1">
    <source>
        <dbReference type="SAM" id="MobiDB-lite"/>
    </source>
</evidence>
<feature type="transmembrane region" description="Helical" evidence="2">
    <location>
        <begin position="254"/>
        <end position="274"/>
    </location>
</feature>
<gene>
    <name evidence="3" type="ORF">QBC34DRAFT_324339</name>
</gene>
<evidence type="ECO:0000313" key="4">
    <source>
        <dbReference type="Proteomes" id="UP001321760"/>
    </source>
</evidence>
<reference evidence="3" key="2">
    <citation type="submission" date="2023-05" db="EMBL/GenBank/DDBJ databases">
        <authorList>
            <consortium name="Lawrence Berkeley National Laboratory"/>
            <person name="Steindorff A."/>
            <person name="Hensen N."/>
            <person name="Bonometti L."/>
            <person name="Westerberg I."/>
            <person name="Brannstrom I.O."/>
            <person name="Guillou S."/>
            <person name="Cros-Aarteil S."/>
            <person name="Calhoun S."/>
            <person name="Haridas S."/>
            <person name="Kuo A."/>
            <person name="Mondo S."/>
            <person name="Pangilinan J."/>
            <person name="Riley R."/>
            <person name="Labutti K."/>
            <person name="Andreopoulos B."/>
            <person name="Lipzen A."/>
            <person name="Chen C."/>
            <person name="Yanf M."/>
            <person name="Daum C."/>
            <person name="Ng V."/>
            <person name="Clum A."/>
            <person name="Ohm R."/>
            <person name="Martin F."/>
            <person name="Silar P."/>
            <person name="Natvig D."/>
            <person name="Lalanne C."/>
            <person name="Gautier V."/>
            <person name="Ament-Velasquez S.L."/>
            <person name="Kruys A."/>
            <person name="Hutchinson M.I."/>
            <person name="Powell A.J."/>
            <person name="Barry K."/>
            <person name="Miller A.N."/>
            <person name="Grigoriev I.V."/>
            <person name="Debuchy R."/>
            <person name="Gladieux P."/>
            <person name="Thoren M.H."/>
            <person name="Johannesson H."/>
        </authorList>
    </citation>
    <scope>NUCLEOTIDE SEQUENCE</scope>
    <source>
        <strain evidence="3">PSN243</strain>
    </source>
</reference>
<keyword evidence="2" id="KW-0472">Membrane</keyword>
<reference evidence="3" key="1">
    <citation type="journal article" date="2023" name="Mol. Phylogenet. Evol.">
        <title>Genome-scale phylogeny and comparative genomics of the fungal order Sordariales.</title>
        <authorList>
            <person name="Hensen N."/>
            <person name="Bonometti L."/>
            <person name="Westerberg I."/>
            <person name="Brannstrom I.O."/>
            <person name="Guillou S."/>
            <person name="Cros-Aarteil S."/>
            <person name="Calhoun S."/>
            <person name="Haridas S."/>
            <person name="Kuo A."/>
            <person name="Mondo S."/>
            <person name="Pangilinan J."/>
            <person name="Riley R."/>
            <person name="LaButti K."/>
            <person name="Andreopoulos B."/>
            <person name="Lipzen A."/>
            <person name="Chen C."/>
            <person name="Yan M."/>
            <person name="Daum C."/>
            <person name="Ng V."/>
            <person name="Clum A."/>
            <person name="Steindorff A."/>
            <person name="Ohm R.A."/>
            <person name="Martin F."/>
            <person name="Silar P."/>
            <person name="Natvig D.O."/>
            <person name="Lalanne C."/>
            <person name="Gautier V."/>
            <person name="Ament-Velasquez S.L."/>
            <person name="Kruys A."/>
            <person name="Hutchinson M.I."/>
            <person name="Powell A.J."/>
            <person name="Barry K."/>
            <person name="Miller A.N."/>
            <person name="Grigoriev I.V."/>
            <person name="Debuchy R."/>
            <person name="Gladieux P."/>
            <person name="Hiltunen Thoren M."/>
            <person name="Johannesson H."/>
        </authorList>
    </citation>
    <scope>NUCLEOTIDE SEQUENCE</scope>
    <source>
        <strain evidence="3">PSN243</strain>
    </source>
</reference>
<keyword evidence="4" id="KW-1185">Reference proteome</keyword>
<feature type="transmembrane region" description="Helical" evidence="2">
    <location>
        <begin position="87"/>
        <end position="107"/>
    </location>
</feature>
<feature type="transmembrane region" description="Helical" evidence="2">
    <location>
        <begin position="191"/>
        <end position="219"/>
    </location>
</feature>
<evidence type="ECO:0000313" key="3">
    <source>
        <dbReference type="EMBL" id="KAK4450223.1"/>
    </source>
</evidence>
<dbReference type="AlphaFoldDB" id="A0AAV9GS89"/>
<feature type="transmembrane region" description="Helical" evidence="2">
    <location>
        <begin position="294"/>
        <end position="316"/>
    </location>
</feature>
<feature type="transmembrane region" description="Helical" evidence="2">
    <location>
        <begin position="128"/>
        <end position="147"/>
    </location>
</feature>
<feature type="transmembrane region" description="Helical" evidence="2">
    <location>
        <begin position="55"/>
        <end position="75"/>
    </location>
</feature>
<feature type="transmembrane region" description="Helical" evidence="2">
    <location>
        <begin position="28"/>
        <end position="48"/>
    </location>
</feature>
<accession>A0AAV9GS89</accession>
<feature type="region of interest" description="Disordered" evidence="1">
    <location>
        <begin position="487"/>
        <end position="523"/>
    </location>
</feature>
<keyword evidence="2" id="KW-0812">Transmembrane</keyword>
<keyword evidence="2" id="KW-1133">Transmembrane helix</keyword>
<dbReference type="Proteomes" id="UP001321760">
    <property type="component" value="Unassembled WGS sequence"/>
</dbReference>
<name>A0AAV9GS89_9PEZI</name>